<dbReference type="InterPro" id="IPR036134">
    <property type="entry name" value="Crypto/Photolyase_FAD-like_sf"/>
</dbReference>
<keyword evidence="6" id="KW-0456">Lyase</keyword>
<evidence type="ECO:0000256" key="1">
    <source>
        <dbReference type="ARBA" id="ARBA00022630"/>
    </source>
</evidence>
<dbReference type="PANTHER" id="PTHR11455">
    <property type="entry name" value="CRYPTOCHROME"/>
    <property type="match status" value="1"/>
</dbReference>
<keyword evidence="7" id="KW-1185">Reference proteome</keyword>
<evidence type="ECO:0000313" key="6">
    <source>
        <dbReference type="EMBL" id="BAY86920.1"/>
    </source>
</evidence>
<feature type="binding site" evidence="3">
    <location>
        <position position="55"/>
    </location>
    <ligand>
        <name>FAD</name>
        <dbReference type="ChEBI" id="CHEBI:57692"/>
    </ligand>
</feature>
<gene>
    <name evidence="6" type="ORF">NIES267_64310</name>
</gene>
<dbReference type="Gene3D" id="1.25.40.80">
    <property type="match status" value="1"/>
</dbReference>
<dbReference type="GO" id="GO:0043153">
    <property type="term" value="P:entrainment of circadian clock by photoperiod"/>
    <property type="evidence" value="ECO:0007669"/>
    <property type="project" value="TreeGrafter"/>
</dbReference>
<evidence type="ECO:0000259" key="5">
    <source>
        <dbReference type="Pfam" id="PF03441"/>
    </source>
</evidence>
<dbReference type="InterPro" id="IPR002081">
    <property type="entry name" value="Cryptochrome/DNA_photolyase_1"/>
</dbReference>
<evidence type="ECO:0000256" key="3">
    <source>
        <dbReference type="PIRSR" id="PIRSR602081-1"/>
    </source>
</evidence>
<evidence type="ECO:0000313" key="7">
    <source>
        <dbReference type="Proteomes" id="UP000218418"/>
    </source>
</evidence>
<keyword evidence="1 3" id="KW-0285">Flavoprotein</keyword>
<reference evidence="6 7" key="1">
    <citation type="submission" date="2017-06" db="EMBL/GenBank/DDBJ databases">
        <title>Genome sequencing of cyanobaciteial culture collection at National Institute for Environmental Studies (NIES).</title>
        <authorList>
            <person name="Hirose Y."/>
            <person name="Shimura Y."/>
            <person name="Fujisawa T."/>
            <person name="Nakamura Y."/>
            <person name="Kawachi M."/>
        </authorList>
    </citation>
    <scope>NUCLEOTIDE SEQUENCE [LARGE SCALE GENOMIC DNA]</scope>
    <source>
        <strain evidence="6 7">NIES-267</strain>
    </source>
</reference>
<dbReference type="GO" id="GO:0003904">
    <property type="term" value="F:deoxyribodipyrimidine photo-lyase activity"/>
    <property type="evidence" value="ECO:0007669"/>
    <property type="project" value="TreeGrafter"/>
</dbReference>
<protein>
    <submittedName>
        <fullName evidence="6">Deoxyribodipyrimidine photolyase-like protein</fullName>
    </submittedName>
</protein>
<dbReference type="Pfam" id="PF03441">
    <property type="entry name" value="FAD_binding_7"/>
    <property type="match status" value="1"/>
</dbReference>
<evidence type="ECO:0000256" key="2">
    <source>
        <dbReference type="ARBA" id="ARBA00022827"/>
    </source>
</evidence>
<dbReference type="GO" id="GO:0032922">
    <property type="term" value="P:circadian regulation of gene expression"/>
    <property type="evidence" value="ECO:0007669"/>
    <property type="project" value="TreeGrafter"/>
</dbReference>
<dbReference type="AlphaFoldDB" id="A0A1Z4M0C5"/>
<feature type="region of interest" description="Disordered" evidence="4">
    <location>
        <begin position="265"/>
        <end position="285"/>
    </location>
</feature>
<feature type="domain" description="Cryptochrome/DNA photolyase FAD-binding" evidence="5">
    <location>
        <begin position="101"/>
        <end position="224"/>
    </location>
</feature>
<dbReference type="Proteomes" id="UP000218418">
    <property type="component" value="Chromosome"/>
</dbReference>
<proteinExistence type="predicted"/>
<dbReference type="GO" id="GO:0005737">
    <property type="term" value="C:cytoplasm"/>
    <property type="evidence" value="ECO:0007669"/>
    <property type="project" value="TreeGrafter"/>
</dbReference>
<dbReference type="InterPro" id="IPR005101">
    <property type="entry name" value="Cryptochr/Photolyase_FAD-bd"/>
</dbReference>
<name>A0A1Z4M0C5_9CYAN</name>
<dbReference type="SUPFAM" id="SSF48173">
    <property type="entry name" value="Cryptochrome/photolyase FAD-binding domain"/>
    <property type="match status" value="1"/>
</dbReference>
<dbReference type="OrthoDB" id="9772484at2"/>
<dbReference type="EMBL" id="AP018227">
    <property type="protein sequence ID" value="BAY86920.1"/>
    <property type="molecule type" value="Genomic_DNA"/>
</dbReference>
<comment type="cofactor">
    <cofactor evidence="3">
        <name>FAD</name>
        <dbReference type="ChEBI" id="CHEBI:57692"/>
    </cofactor>
    <text evidence="3">Binds 1 FAD per subunit.</text>
</comment>
<keyword evidence="2 3" id="KW-0274">FAD</keyword>
<dbReference type="GO" id="GO:0003677">
    <property type="term" value="F:DNA binding"/>
    <property type="evidence" value="ECO:0007669"/>
    <property type="project" value="TreeGrafter"/>
</dbReference>
<sequence>MTNEMRREFSNREELIDYLKQEFPEATERDEHISETPGGRKAAEKALQKVDPRKYAKTRNFLTGAVTRLSAYLRYGVLSLKEVKEFALNKVSNDNDAAKLVNELGWRDYWQRLYVKYGGGIWEDREEYKTGFSVAEYAPELPQEIREGTTGLVCIDNFSQQLRETGYLHNHIRMWIAAYIVHWRRIRWQAGAKWFLEHLLDGDPASNNMSWQWVASTFSHKPYFFNRQNLERYTDGVYCKRCPLYGNCDFEGSYEQLEEKLFPKKEFSNKPNSQSFQKGKRRGKR</sequence>
<organism evidence="6 7">
    <name type="scientific">Calothrix parasitica NIES-267</name>
    <dbReference type="NCBI Taxonomy" id="1973488"/>
    <lineage>
        <taxon>Bacteria</taxon>
        <taxon>Bacillati</taxon>
        <taxon>Cyanobacteriota</taxon>
        <taxon>Cyanophyceae</taxon>
        <taxon>Nostocales</taxon>
        <taxon>Calotrichaceae</taxon>
        <taxon>Calothrix</taxon>
    </lineage>
</organism>
<feature type="binding site" evidence="3">
    <location>
        <begin position="201"/>
        <end position="203"/>
    </location>
    <ligand>
        <name>FAD</name>
        <dbReference type="ChEBI" id="CHEBI:57692"/>
    </ligand>
</feature>
<evidence type="ECO:0000256" key="4">
    <source>
        <dbReference type="SAM" id="MobiDB-lite"/>
    </source>
</evidence>
<accession>A0A1Z4M0C5</accession>
<dbReference type="GO" id="GO:0071949">
    <property type="term" value="F:FAD binding"/>
    <property type="evidence" value="ECO:0007669"/>
    <property type="project" value="TreeGrafter"/>
</dbReference>
<dbReference type="Gene3D" id="1.10.579.10">
    <property type="entry name" value="DNA Cyclobutane Dipyrimidine Photolyase, subunit A, domain 3"/>
    <property type="match status" value="1"/>
</dbReference>
<dbReference type="PANTHER" id="PTHR11455:SF18">
    <property type="entry name" value="SI:CH1073-390K14.1"/>
    <property type="match status" value="1"/>
</dbReference>